<reference evidence="3 4" key="1">
    <citation type="submission" date="2024-02" db="EMBL/GenBank/DDBJ databases">
        <title>High-quality chromosome-scale genome assembly of Pensacola bahiagrass (Paspalum notatum Flugge var. saurae).</title>
        <authorList>
            <person name="Vega J.M."/>
            <person name="Podio M."/>
            <person name="Orjuela J."/>
            <person name="Siena L.A."/>
            <person name="Pessino S.C."/>
            <person name="Combes M.C."/>
            <person name="Mariac C."/>
            <person name="Albertini E."/>
            <person name="Pupilli F."/>
            <person name="Ortiz J.P.A."/>
            <person name="Leblanc O."/>
        </authorList>
    </citation>
    <scope>NUCLEOTIDE SEQUENCE [LARGE SCALE GENOMIC DNA]</scope>
    <source>
        <strain evidence="3">R1</strain>
        <tissue evidence="3">Leaf</tissue>
    </source>
</reference>
<keyword evidence="4" id="KW-1185">Reference proteome</keyword>
<feature type="compositionally biased region" description="Basic and acidic residues" evidence="1">
    <location>
        <begin position="17"/>
        <end position="27"/>
    </location>
</feature>
<evidence type="ECO:0000259" key="2">
    <source>
        <dbReference type="Pfam" id="PF13963"/>
    </source>
</evidence>
<feature type="compositionally biased region" description="Basic residues" evidence="1">
    <location>
        <begin position="53"/>
        <end position="71"/>
    </location>
</feature>
<dbReference type="InterPro" id="IPR029480">
    <property type="entry name" value="Transpos_assoc"/>
</dbReference>
<feature type="domain" description="Transposase-associated" evidence="2">
    <location>
        <begin position="103"/>
        <end position="148"/>
    </location>
</feature>
<dbReference type="EMBL" id="CP144745">
    <property type="protein sequence ID" value="WVZ54766.1"/>
    <property type="molecule type" value="Genomic_DNA"/>
</dbReference>
<accession>A0AAQ3SIL8</accession>
<organism evidence="3 4">
    <name type="scientific">Paspalum notatum var. saurae</name>
    <dbReference type="NCBI Taxonomy" id="547442"/>
    <lineage>
        <taxon>Eukaryota</taxon>
        <taxon>Viridiplantae</taxon>
        <taxon>Streptophyta</taxon>
        <taxon>Embryophyta</taxon>
        <taxon>Tracheophyta</taxon>
        <taxon>Spermatophyta</taxon>
        <taxon>Magnoliopsida</taxon>
        <taxon>Liliopsida</taxon>
        <taxon>Poales</taxon>
        <taxon>Poaceae</taxon>
        <taxon>PACMAD clade</taxon>
        <taxon>Panicoideae</taxon>
        <taxon>Andropogonodae</taxon>
        <taxon>Paspaleae</taxon>
        <taxon>Paspalinae</taxon>
        <taxon>Paspalum</taxon>
    </lineage>
</organism>
<dbReference type="AlphaFoldDB" id="A0AAQ3SIL8"/>
<protein>
    <recommendedName>
        <fullName evidence="2">Transposase-associated domain-containing protein</fullName>
    </recommendedName>
</protein>
<feature type="compositionally biased region" description="Basic and acidic residues" evidence="1">
    <location>
        <begin position="42"/>
        <end position="52"/>
    </location>
</feature>
<feature type="region of interest" description="Disordered" evidence="1">
    <location>
        <begin position="1"/>
        <end position="97"/>
    </location>
</feature>
<evidence type="ECO:0000313" key="3">
    <source>
        <dbReference type="EMBL" id="WVZ54766.1"/>
    </source>
</evidence>
<gene>
    <name evidence="3" type="ORF">U9M48_005517</name>
</gene>
<proteinExistence type="predicted"/>
<evidence type="ECO:0000256" key="1">
    <source>
        <dbReference type="SAM" id="MobiDB-lite"/>
    </source>
</evidence>
<dbReference type="Proteomes" id="UP001341281">
    <property type="component" value="Chromosome 01"/>
</dbReference>
<evidence type="ECO:0000313" key="4">
    <source>
        <dbReference type="Proteomes" id="UP001341281"/>
    </source>
</evidence>
<dbReference type="Pfam" id="PF13963">
    <property type="entry name" value="Transpos_assoc"/>
    <property type="match status" value="1"/>
</dbReference>
<name>A0AAQ3SIL8_PASNO</name>
<sequence>MAVHTSGMVFGGGASGGERRRTTRGELETGGGCVGEPETDEERAAVDASVDRRRMRRRQRQMRRTRTRLWRRNGGDGGMEATASRRLNDSTGTKGPEEAMMNRQWIYSTDWRSGELIAGVHQFLSTAERHMDSGFIRCPCIDYKNQKEYSSS</sequence>